<dbReference type="SUPFAM" id="SSF53335">
    <property type="entry name" value="S-adenosyl-L-methionine-dependent methyltransferases"/>
    <property type="match status" value="1"/>
</dbReference>
<organism evidence="1 2">
    <name type="scientific">Sulfitobacter aestuariivivens</name>
    <dbReference type="NCBI Taxonomy" id="2766981"/>
    <lineage>
        <taxon>Bacteria</taxon>
        <taxon>Pseudomonadati</taxon>
        <taxon>Pseudomonadota</taxon>
        <taxon>Alphaproteobacteria</taxon>
        <taxon>Rhodobacterales</taxon>
        <taxon>Roseobacteraceae</taxon>
        <taxon>Sulfitobacter</taxon>
    </lineage>
</organism>
<evidence type="ECO:0000313" key="1">
    <source>
        <dbReference type="EMBL" id="MBD3665705.1"/>
    </source>
</evidence>
<dbReference type="GO" id="GO:0008168">
    <property type="term" value="F:methyltransferase activity"/>
    <property type="evidence" value="ECO:0007669"/>
    <property type="project" value="UniProtKB-KW"/>
</dbReference>
<dbReference type="InterPro" id="IPR006342">
    <property type="entry name" value="FkbM_mtfrase"/>
</dbReference>
<sequence>MAHWTTKFRDWRRARYVRRYHATHGDHFTAYGLDLRVPSTVSTGVRYVLARGKAYEAEEASYIQQHLPHGMPVLELGGSIGVVSRVIRATIGPDARHLVVEANPDLVPICRDNALRDASADVTEVIQAAVAYTDAESVRFARGETHHSGHVARNGDGDTFTAPALRLSELVSRMPDGPWAWVSDIEGGEYDIVMQEDPSVFANVSHSVMEIHPEAFTAMGGSEDAFLIRLDQLGFDVLDRTADVLLLRGPAG</sequence>
<dbReference type="NCBIfam" id="TIGR01444">
    <property type="entry name" value="fkbM_fam"/>
    <property type="match status" value="1"/>
</dbReference>
<name>A0A927D639_9RHOB</name>
<keyword evidence="1" id="KW-0489">Methyltransferase</keyword>
<dbReference type="GO" id="GO:0032259">
    <property type="term" value="P:methylation"/>
    <property type="evidence" value="ECO:0007669"/>
    <property type="project" value="UniProtKB-KW"/>
</dbReference>
<dbReference type="EMBL" id="JACTAG010000002">
    <property type="protein sequence ID" value="MBD3665705.1"/>
    <property type="molecule type" value="Genomic_DNA"/>
</dbReference>
<dbReference type="RefSeq" id="WP_191076668.1">
    <property type="nucleotide sequence ID" value="NZ_JACTAG010000002.1"/>
</dbReference>
<keyword evidence="1" id="KW-0808">Transferase</keyword>
<gene>
    <name evidence="1" type="ORF">H9Q16_17350</name>
</gene>
<dbReference type="Proteomes" id="UP000635142">
    <property type="component" value="Unassembled WGS sequence"/>
</dbReference>
<protein>
    <submittedName>
        <fullName evidence="1">FkbM family methyltransferase</fullName>
    </submittedName>
</protein>
<dbReference type="AlphaFoldDB" id="A0A927D639"/>
<proteinExistence type="predicted"/>
<reference evidence="1" key="1">
    <citation type="submission" date="2020-08" db="EMBL/GenBank/DDBJ databases">
        <title>Sulfitobacter aestuariivivens sp. nov., isolated from a tidal flat.</title>
        <authorList>
            <person name="Park S."/>
            <person name="Yoon J.-H."/>
        </authorList>
    </citation>
    <scope>NUCLEOTIDE SEQUENCE</scope>
    <source>
        <strain evidence="1">TSTF-M16</strain>
    </source>
</reference>
<dbReference type="Gene3D" id="3.40.50.150">
    <property type="entry name" value="Vaccinia Virus protein VP39"/>
    <property type="match status" value="1"/>
</dbReference>
<accession>A0A927D639</accession>
<keyword evidence="2" id="KW-1185">Reference proteome</keyword>
<evidence type="ECO:0000313" key="2">
    <source>
        <dbReference type="Proteomes" id="UP000635142"/>
    </source>
</evidence>
<comment type="caution">
    <text evidence="1">The sequence shown here is derived from an EMBL/GenBank/DDBJ whole genome shotgun (WGS) entry which is preliminary data.</text>
</comment>
<dbReference type="InterPro" id="IPR029063">
    <property type="entry name" value="SAM-dependent_MTases_sf"/>
</dbReference>